<gene>
    <name evidence="2" type="ORF">TM51_01615</name>
</gene>
<reference evidence="2 3" key="1">
    <citation type="journal article" date="2013" name="Genome Announc.">
        <title>Draft Genome Sequence of the Lignocellulose Decomposer Thermobifida fusca Strain TM51.</title>
        <authorList>
            <person name="Toth A."/>
            <person name="Barna T."/>
            <person name="Nagy I."/>
            <person name="Horvath B."/>
            <person name="Nagy I."/>
            <person name="Tancsics A."/>
            <person name="Kriszt B."/>
            <person name="Baka E."/>
            <person name="Fekete C."/>
            <person name="Kukolya J."/>
        </authorList>
    </citation>
    <scope>NUCLEOTIDE SEQUENCE [LARGE SCALE GENOMIC DNA]</scope>
    <source>
        <strain evidence="2 3">TM51</strain>
    </source>
</reference>
<feature type="compositionally biased region" description="Low complexity" evidence="1">
    <location>
        <begin position="83"/>
        <end position="94"/>
    </location>
</feature>
<evidence type="ECO:0000256" key="1">
    <source>
        <dbReference type="SAM" id="MobiDB-lite"/>
    </source>
</evidence>
<sequence length="172" mass="18756">MRLAFCRRPGCRPRHARPPWIVRATRARWLVASFAVLSLGGAAGLLSPHAEDSIAQSTPDAEIQPAAVASYFAPQHTTPPVPVVRTTPPQTLTRAADLQPVTLPRPSEPTPTPPAETDDRSNDRREIAELSGPDHWSPRSEAPHRYSPSSSPEATCSDSVFMLWEGCGEEDF</sequence>
<accession>A0A9P2TCD2</accession>
<organism evidence="2 3">
    <name type="scientific">Thermobifida fusca TM51</name>
    <dbReference type="NCBI Taxonomy" id="1169414"/>
    <lineage>
        <taxon>Bacteria</taxon>
        <taxon>Bacillati</taxon>
        <taxon>Actinomycetota</taxon>
        <taxon>Actinomycetes</taxon>
        <taxon>Streptosporangiales</taxon>
        <taxon>Nocardiopsidaceae</taxon>
        <taxon>Thermobifida</taxon>
    </lineage>
</organism>
<dbReference type="AlphaFoldDB" id="A0A9P2TCD2"/>
<protein>
    <submittedName>
        <fullName evidence="2">Uncharacterized protein</fullName>
    </submittedName>
</protein>
<proteinExistence type="predicted"/>
<dbReference type="RefSeq" id="WP_011290702.1">
    <property type="nucleotide sequence ID" value="NZ_AOSG01000007.1"/>
</dbReference>
<dbReference type="Proteomes" id="UP000014184">
    <property type="component" value="Unassembled WGS sequence"/>
</dbReference>
<evidence type="ECO:0000313" key="2">
    <source>
        <dbReference type="EMBL" id="EOR72639.1"/>
    </source>
</evidence>
<dbReference type="EMBL" id="AOSG01000007">
    <property type="protein sequence ID" value="EOR72639.1"/>
    <property type="molecule type" value="Genomic_DNA"/>
</dbReference>
<name>A0A9P2TCD2_THEFU</name>
<feature type="region of interest" description="Disordered" evidence="1">
    <location>
        <begin position="73"/>
        <end position="155"/>
    </location>
</feature>
<comment type="caution">
    <text evidence="2">The sequence shown here is derived from an EMBL/GenBank/DDBJ whole genome shotgun (WGS) entry which is preliminary data.</text>
</comment>
<feature type="compositionally biased region" description="Basic and acidic residues" evidence="1">
    <location>
        <begin position="117"/>
        <end position="128"/>
    </location>
</feature>
<keyword evidence="3" id="KW-1185">Reference proteome</keyword>
<evidence type="ECO:0000313" key="3">
    <source>
        <dbReference type="Proteomes" id="UP000014184"/>
    </source>
</evidence>